<dbReference type="SUPFAM" id="SSF63411">
    <property type="entry name" value="LuxS/MPP-like metallohydrolase"/>
    <property type="match status" value="2"/>
</dbReference>
<dbReference type="InterPro" id="IPR007863">
    <property type="entry name" value="Peptidase_M16_C"/>
</dbReference>
<dbReference type="InterPro" id="IPR011249">
    <property type="entry name" value="Metalloenz_LuxS/M16"/>
</dbReference>
<evidence type="ECO:0000313" key="3">
    <source>
        <dbReference type="EMBL" id="OMI29079.1"/>
    </source>
</evidence>
<dbReference type="Gene3D" id="3.30.830.10">
    <property type="entry name" value="Metalloenzyme, LuxS/M16 peptidase-like"/>
    <property type="match status" value="2"/>
</dbReference>
<evidence type="ECO:0000259" key="1">
    <source>
        <dbReference type="Pfam" id="PF00675"/>
    </source>
</evidence>
<keyword evidence="4" id="KW-1185">Reference proteome</keyword>
<dbReference type="EMBL" id="MRBL01000005">
    <property type="protein sequence ID" value="OMI29079.1"/>
    <property type="molecule type" value="Genomic_DNA"/>
</dbReference>
<feature type="domain" description="Peptidase M16 N-terminal" evidence="1">
    <location>
        <begin position="64"/>
        <end position="176"/>
    </location>
</feature>
<dbReference type="Pfam" id="PF00675">
    <property type="entry name" value="Peptidase_M16"/>
    <property type="match status" value="1"/>
</dbReference>
<dbReference type="InterPro" id="IPR050361">
    <property type="entry name" value="MPP/UQCRC_Complex"/>
</dbReference>
<evidence type="ECO:0000313" key="4">
    <source>
        <dbReference type="Proteomes" id="UP000187046"/>
    </source>
</evidence>
<evidence type="ECO:0000259" key="2">
    <source>
        <dbReference type="Pfam" id="PF05193"/>
    </source>
</evidence>
<sequence>MTKTIEFKQLKETLYYEKMPGGLDVYVLPKEGFNKTYAVFTTKYGSIDNQFVPLGKEEMVRVPDGIAHFLEHKLFEKEDGDVFQKFSRQGASANAFTSFTRTAYLFSSTSNVEENLETLVDFVQDPYFTEKTVEKEKGIIGQEINMYDDNPDWRLFFGLIENMYQEHPVRIDIAGTIESISHITKDLLYECYETFYHPSNMLLFVVGPVDPEAIIRQVRENQQKKPYTDQPEIVRKEVKEPGAVFKKEQEIKMNVQSSKCLVGLKSAHPMNTGEALLKHELTINLILECLFGKSSSDYERIYEQGYIDETFSYDYTEEHGFGFVSVGGDTPEPDKLAEELKQVLFKAKETITAEKLELARKKKIGNFLKSMNSPEYIANQFTRYAFLETSLFDIVTVLESITLEDVYRVIQEEIEEDRITVCKVVPKS</sequence>
<feature type="domain" description="Peptidase M16 C-terminal" evidence="2">
    <location>
        <begin position="183"/>
        <end position="362"/>
    </location>
</feature>
<protein>
    <submittedName>
        <fullName evidence="3">Peptidase M16</fullName>
    </submittedName>
</protein>
<reference evidence="3 4" key="1">
    <citation type="submission" date="2016-12" db="EMBL/GenBank/DDBJ databases">
        <title>Bacillus phylogenomics.</title>
        <authorList>
            <person name="Dunlap C."/>
        </authorList>
    </citation>
    <scope>NUCLEOTIDE SEQUENCE [LARGE SCALE GENOMIC DNA]</scope>
    <source>
        <strain evidence="3 4">NRRL B-41327</strain>
    </source>
</reference>
<dbReference type="InterPro" id="IPR011765">
    <property type="entry name" value="Pept_M16_N"/>
</dbReference>
<dbReference type="NCBIfam" id="NF047421">
    <property type="entry name" value="YfmH_fam"/>
    <property type="match status" value="1"/>
</dbReference>
<gene>
    <name evidence="3" type="ORF">BTA31_04870</name>
</gene>
<organism evidence="3 4">
    <name type="scientific">Bacillus haynesii</name>
    <dbReference type="NCBI Taxonomy" id="1925021"/>
    <lineage>
        <taxon>Bacteria</taxon>
        <taxon>Bacillati</taxon>
        <taxon>Bacillota</taxon>
        <taxon>Bacilli</taxon>
        <taxon>Bacillales</taxon>
        <taxon>Bacillaceae</taxon>
        <taxon>Bacillus</taxon>
    </lineage>
</organism>
<dbReference type="Pfam" id="PF05193">
    <property type="entry name" value="Peptidase_M16_C"/>
    <property type="match status" value="1"/>
</dbReference>
<proteinExistence type="predicted"/>
<accession>A0ABX3I7T7</accession>
<dbReference type="PANTHER" id="PTHR11851:SF134">
    <property type="entry name" value="ZINC-DEPENDENT PROTEASE"/>
    <property type="match status" value="1"/>
</dbReference>
<dbReference type="PANTHER" id="PTHR11851">
    <property type="entry name" value="METALLOPROTEASE"/>
    <property type="match status" value="1"/>
</dbReference>
<name>A0ABX3I7T7_9BACI</name>
<dbReference type="Proteomes" id="UP000187046">
    <property type="component" value="Unassembled WGS sequence"/>
</dbReference>
<comment type="caution">
    <text evidence="3">The sequence shown here is derived from an EMBL/GenBank/DDBJ whole genome shotgun (WGS) entry which is preliminary data.</text>
</comment>
<dbReference type="RefSeq" id="WP_076789409.1">
    <property type="nucleotide sequence ID" value="NZ_MRBL01000005.1"/>
</dbReference>